<organism evidence="2 3">
    <name type="scientific">Pontibacter cellulosilyticus</name>
    <dbReference type="NCBI Taxonomy" id="1720253"/>
    <lineage>
        <taxon>Bacteria</taxon>
        <taxon>Pseudomonadati</taxon>
        <taxon>Bacteroidota</taxon>
        <taxon>Cytophagia</taxon>
        <taxon>Cytophagales</taxon>
        <taxon>Hymenobacteraceae</taxon>
        <taxon>Pontibacter</taxon>
    </lineage>
</organism>
<evidence type="ECO:0000256" key="1">
    <source>
        <dbReference type="SAM" id="MobiDB-lite"/>
    </source>
</evidence>
<sequence length="226" mass="26604">MRDNRRADRYEDRENRNRDTEARWLHEQDHGQNSDRGNYTIDTHFNRGYGRNEYSQYGDTSSFNDNADYRQTSSEGRFGPGGARYTGEDYSRNQNSNNPYGMSYIPSGRYNSGRHYDARADYSDQDYDDLRRNRAPQSSSRMPDERFGHDVRSGSDNENWSRGSVGDYESYRRYEMGNRSYDNDYSGGFAGRNYTPGATHYGEGSYYSELDRWQHESQPRGKRNRR</sequence>
<dbReference type="EMBL" id="JACRVF010000001">
    <property type="protein sequence ID" value="MBC5991365.1"/>
    <property type="molecule type" value="Genomic_DNA"/>
</dbReference>
<feature type="compositionally biased region" description="Polar residues" evidence="1">
    <location>
        <begin position="34"/>
        <end position="43"/>
    </location>
</feature>
<dbReference type="AlphaFoldDB" id="A0A923N1Y0"/>
<evidence type="ECO:0000313" key="2">
    <source>
        <dbReference type="EMBL" id="MBC5991365.1"/>
    </source>
</evidence>
<feature type="compositionally biased region" description="Polar residues" evidence="1">
    <location>
        <begin position="53"/>
        <end position="75"/>
    </location>
</feature>
<keyword evidence="3" id="KW-1185">Reference proteome</keyword>
<dbReference type="Proteomes" id="UP000603640">
    <property type="component" value="Unassembled WGS sequence"/>
</dbReference>
<protein>
    <submittedName>
        <fullName evidence="2">Uncharacterized protein</fullName>
    </submittedName>
</protein>
<feature type="region of interest" description="Disordered" evidence="1">
    <location>
        <begin position="179"/>
        <end position="203"/>
    </location>
</feature>
<feature type="compositionally biased region" description="Basic and acidic residues" evidence="1">
    <location>
        <begin position="1"/>
        <end position="33"/>
    </location>
</feature>
<gene>
    <name evidence="2" type="ORF">H8S84_00790</name>
</gene>
<comment type="caution">
    <text evidence="2">The sequence shown here is derived from an EMBL/GenBank/DDBJ whole genome shotgun (WGS) entry which is preliminary data.</text>
</comment>
<proteinExistence type="predicted"/>
<accession>A0A923N1Y0</accession>
<dbReference type="RefSeq" id="WP_187065372.1">
    <property type="nucleotide sequence ID" value="NZ_JACRVF010000001.1"/>
</dbReference>
<reference evidence="2" key="1">
    <citation type="submission" date="2020-08" db="EMBL/GenBank/DDBJ databases">
        <title>Pontibacter sp. SD6 16S ribosomal RNA gene Genome sequencing and assembly.</title>
        <authorList>
            <person name="Kang M."/>
        </authorList>
    </citation>
    <scope>NUCLEOTIDE SEQUENCE</scope>
    <source>
        <strain evidence="2">SD6</strain>
    </source>
</reference>
<feature type="compositionally biased region" description="Basic and acidic residues" evidence="1">
    <location>
        <begin position="142"/>
        <end position="155"/>
    </location>
</feature>
<feature type="region of interest" description="Disordered" evidence="1">
    <location>
        <begin position="1"/>
        <end position="106"/>
    </location>
</feature>
<name>A0A923N1Y0_9BACT</name>
<feature type="compositionally biased region" description="Basic and acidic residues" evidence="1">
    <location>
        <begin position="121"/>
        <end position="132"/>
    </location>
</feature>
<evidence type="ECO:0000313" key="3">
    <source>
        <dbReference type="Proteomes" id="UP000603640"/>
    </source>
</evidence>
<feature type="region of interest" description="Disordered" evidence="1">
    <location>
        <begin position="121"/>
        <end position="165"/>
    </location>
</feature>